<dbReference type="InterPro" id="IPR045052">
    <property type="entry name" value="Copine"/>
</dbReference>
<dbReference type="GeneID" id="136081699"/>
<evidence type="ECO:0000256" key="1">
    <source>
        <dbReference type="ARBA" id="ARBA00009048"/>
    </source>
</evidence>
<dbReference type="Gene3D" id="2.60.40.150">
    <property type="entry name" value="C2 domain"/>
    <property type="match status" value="2"/>
</dbReference>
<dbReference type="RefSeq" id="XP_065655515.1">
    <property type="nucleotide sequence ID" value="XM_065799443.1"/>
</dbReference>
<dbReference type="CDD" id="cd04047">
    <property type="entry name" value="C2B_Copine"/>
    <property type="match status" value="1"/>
</dbReference>
<dbReference type="SUPFAM" id="SSF49562">
    <property type="entry name" value="C2 domain (Calcium/lipid-binding domain, CaLB)"/>
    <property type="match status" value="2"/>
</dbReference>
<evidence type="ECO:0000313" key="5">
    <source>
        <dbReference type="RefSeq" id="XP_065655514.1"/>
    </source>
</evidence>
<evidence type="ECO:0000259" key="3">
    <source>
        <dbReference type="PROSITE" id="PS50004"/>
    </source>
</evidence>
<evidence type="ECO:0000313" key="4">
    <source>
        <dbReference type="Proteomes" id="UP001652625"/>
    </source>
</evidence>
<dbReference type="InterPro" id="IPR010734">
    <property type="entry name" value="Copine_C"/>
</dbReference>
<dbReference type="SUPFAM" id="SSF53300">
    <property type="entry name" value="vWA-like"/>
    <property type="match status" value="1"/>
</dbReference>
<dbReference type="Pfam" id="PF00168">
    <property type="entry name" value="C2"/>
    <property type="match status" value="2"/>
</dbReference>
<proteinExistence type="inferred from homology"/>
<dbReference type="SMART" id="SM00327">
    <property type="entry name" value="VWA"/>
    <property type="match status" value="1"/>
</dbReference>
<dbReference type="PROSITE" id="PS50004">
    <property type="entry name" value="C2"/>
    <property type="match status" value="2"/>
</dbReference>
<dbReference type="InterPro" id="IPR035892">
    <property type="entry name" value="C2_domain_sf"/>
</dbReference>
<evidence type="ECO:0000313" key="6">
    <source>
        <dbReference type="RefSeq" id="XP_065655515.1"/>
    </source>
</evidence>
<dbReference type="CDD" id="cd04048">
    <property type="entry name" value="C2A_Copine"/>
    <property type="match status" value="1"/>
</dbReference>
<sequence>MNYQSFGQSLSSKVSLSISCNGLLNKDITSKSDPIVQVLMQSPLGAWKEIGRTECIKNTLNPEFTQSIEVDYKFEEVQKIKFAVYDIDNSTDTLYDDDFLGQVEVTLGKIVSMRCVTEKLVYNSSSNAGTIKITAEEIGESNIDVEFQFSGQKLDNKDLFSKSDPYLELLKDKGDGTFTVVHRTPHIDNTLNPKWKPFTISLQKLCNNNYDLQLKICCYDYDNDGSHDFIGEFYTTMKEMSTGVQRQLQWECINPKKKAKKKSYKNSGLIILELLKIVKKASFLEFIMGGCQINFTVGIDFTASNGDPSHPSSLHYINPSQRNEYEKALIAVGEVCQEYDSDKMFPALGFGAVIPPNGQVSFEFPLTFNPSNPYCFGVAGVLAAYQNCLRNIKLYGPTNIAPIVKHITNFCQNIIQSQPLSALNYFVLLLLTDGVISDMDATVAAIVDASYLPISLIIVGVGNADFSQMNFLDCDQGKLRSNRGKEALRDIVQFVPFRDFRQVPPADLAKAVLAEIPTQVTEYFAIKGIQPGLSQQTLPTTPFGVQMHM</sequence>
<dbReference type="RefSeq" id="XP_065655514.1">
    <property type="nucleotide sequence ID" value="XM_065799442.1"/>
</dbReference>
<gene>
    <name evidence="5 6" type="primary">LOC136081699</name>
</gene>
<dbReference type="InterPro" id="IPR002035">
    <property type="entry name" value="VWF_A"/>
</dbReference>
<protein>
    <submittedName>
        <fullName evidence="5 6">Copine-3-like isoform X2</fullName>
    </submittedName>
</protein>
<accession>A0ABM4C1T5</accession>
<dbReference type="SMART" id="SM00239">
    <property type="entry name" value="C2"/>
    <property type="match status" value="2"/>
</dbReference>
<dbReference type="Pfam" id="PF07002">
    <property type="entry name" value="Copine"/>
    <property type="match status" value="1"/>
</dbReference>
<keyword evidence="2" id="KW-0677">Repeat</keyword>
<reference evidence="5 6" key="1">
    <citation type="submission" date="2025-05" db="UniProtKB">
        <authorList>
            <consortium name="RefSeq"/>
        </authorList>
    </citation>
    <scope>IDENTIFICATION</scope>
</reference>
<dbReference type="Proteomes" id="UP001652625">
    <property type="component" value="Chromosome 06"/>
</dbReference>
<organism evidence="4 6">
    <name type="scientific">Hydra vulgaris</name>
    <name type="common">Hydra</name>
    <name type="synonym">Hydra attenuata</name>
    <dbReference type="NCBI Taxonomy" id="6087"/>
    <lineage>
        <taxon>Eukaryota</taxon>
        <taxon>Metazoa</taxon>
        <taxon>Cnidaria</taxon>
        <taxon>Hydrozoa</taxon>
        <taxon>Hydroidolina</taxon>
        <taxon>Anthoathecata</taxon>
        <taxon>Aplanulata</taxon>
        <taxon>Hydridae</taxon>
        <taxon>Hydra</taxon>
    </lineage>
</organism>
<feature type="domain" description="C2" evidence="3">
    <location>
        <begin position="1"/>
        <end position="120"/>
    </location>
</feature>
<evidence type="ECO:0000256" key="2">
    <source>
        <dbReference type="ARBA" id="ARBA00022737"/>
    </source>
</evidence>
<keyword evidence="4" id="KW-1185">Reference proteome</keyword>
<dbReference type="PANTHER" id="PTHR10857">
    <property type="entry name" value="COPINE"/>
    <property type="match status" value="1"/>
</dbReference>
<comment type="similarity">
    <text evidence="1">Belongs to the copine family.</text>
</comment>
<dbReference type="InterPro" id="IPR000008">
    <property type="entry name" value="C2_dom"/>
</dbReference>
<feature type="domain" description="C2" evidence="3">
    <location>
        <begin position="127"/>
        <end position="251"/>
    </location>
</feature>
<dbReference type="InterPro" id="IPR037768">
    <property type="entry name" value="C2B_Copine"/>
</dbReference>
<name>A0ABM4C1T5_HYDVU</name>
<dbReference type="InterPro" id="IPR036465">
    <property type="entry name" value="vWFA_dom_sf"/>
</dbReference>
<dbReference type="PANTHER" id="PTHR10857:SF102">
    <property type="entry name" value="C2 DOMAIN-CONTAINING PROTEIN"/>
    <property type="match status" value="1"/>
</dbReference>